<dbReference type="EC" id="2.1.1.63" evidence="9"/>
<protein>
    <recommendedName>
        <fullName evidence="9">Methylated-DNA--protein-cysteine methyltransferase</fullName>
        <ecNumber evidence="9">2.1.1.63</ecNumber>
    </recommendedName>
    <alternativeName>
        <fullName evidence="9">6-O-methylguanine-DNA methyltransferase</fullName>
        <shortName evidence="9">MGMT</shortName>
    </alternativeName>
    <alternativeName>
        <fullName evidence="9">O-6-methylguanine-DNA-alkyltransferase</fullName>
    </alternativeName>
</protein>
<dbReference type="Proteomes" id="UP000000442">
    <property type="component" value="Chromosome"/>
</dbReference>
<dbReference type="SUPFAM" id="SSF46767">
    <property type="entry name" value="Methylated DNA-protein cysteine methyltransferase, C-terminal domain"/>
    <property type="match status" value="1"/>
</dbReference>
<dbReference type="GO" id="GO:0006307">
    <property type="term" value="P:DNA alkylation repair"/>
    <property type="evidence" value="ECO:0007669"/>
    <property type="project" value="UniProtKB-UniRule"/>
</dbReference>
<dbReference type="Gene3D" id="3.30.160.70">
    <property type="entry name" value="Methylated DNA-protein cysteine methyltransferase domain"/>
    <property type="match status" value="1"/>
</dbReference>
<feature type="domain" description="Methylated-DNA-[protein]-cysteine S-methyltransferase DNA binding" evidence="10">
    <location>
        <begin position="78"/>
        <end position="157"/>
    </location>
</feature>
<evidence type="ECO:0000256" key="6">
    <source>
        <dbReference type="ARBA" id="ARBA00022763"/>
    </source>
</evidence>
<dbReference type="InterPro" id="IPR036631">
    <property type="entry name" value="MGMT_N_sf"/>
</dbReference>
<dbReference type="AlphaFoldDB" id="C0QIN9"/>
<evidence type="ECO:0000259" key="11">
    <source>
        <dbReference type="Pfam" id="PF02870"/>
    </source>
</evidence>
<dbReference type="EMBL" id="CP001087">
    <property type="protein sequence ID" value="ACN17983.1"/>
    <property type="molecule type" value="Genomic_DNA"/>
</dbReference>
<feature type="active site" description="Nucleophile; methyl group acceptor" evidence="9">
    <location>
        <position position="129"/>
    </location>
</feature>
<evidence type="ECO:0000256" key="4">
    <source>
        <dbReference type="ARBA" id="ARBA00022603"/>
    </source>
</evidence>
<comment type="similarity">
    <text evidence="2 9">Belongs to the MGMT family.</text>
</comment>
<organism evidence="12 13">
    <name type="scientific">Desulforapulum autotrophicum (strain ATCC 43914 / DSM 3382 / VKM B-1955 / HRM2)</name>
    <name type="common">Desulfobacterium autotrophicum</name>
    <dbReference type="NCBI Taxonomy" id="177437"/>
    <lineage>
        <taxon>Bacteria</taxon>
        <taxon>Pseudomonadati</taxon>
        <taxon>Thermodesulfobacteriota</taxon>
        <taxon>Desulfobacteria</taxon>
        <taxon>Desulfobacterales</taxon>
        <taxon>Desulfobacteraceae</taxon>
        <taxon>Desulforapulum</taxon>
    </lineage>
</organism>
<evidence type="ECO:0000259" key="10">
    <source>
        <dbReference type="Pfam" id="PF01035"/>
    </source>
</evidence>
<dbReference type="Pfam" id="PF01035">
    <property type="entry name" value="DNA_binding_1"/>
    <property type="match status" value="1"/>
</dbReference>
<dbReference type="eggNOG" id="COG0350">
    <property type="taxonomic scope" value="Bacteria"/>
</dbReference>
<dbReference type="HOGENOM" id="CLU_000445_52_2_7"/>
<name>C0QIN9_DESAH</name>
<comment type="function">
    <text evidence="9">Involved in the cellular defense against the biological effects of O6-methylguanine (O6-MeG) and O4-methylthymine (O4-MeT) in DNA. Repairs the methylated nucleobase in DNA by stoichiometrically transferring the methyl group to a cysteine residue in the enzyme. This is a suicide reaction: the enzyme is irreversibly inactivated.</text>
</comment>
<proteinExistence type="inferred from homology"/>
<evidence type="ECO:0000256" key="3">
    <source>
        <dbReference type="ARBA" id="ARBA00022490"/>
    </source>
</evidence>
<evidence type="ECO:0000313" key="13">
    <source>
        <dbReference type="Proteomes" id="UP000000442"/>
    </source>
</evidence>
<dbReference type="PROSITE" id="PS00374">
    <property type="entry name" value="MGMT"/>
    <property type="match status" value="1"/>
</dbReference>
<evidence type="ECO:0000256" key="2">
    <source>
        <dbReference type="ARBA" id="ARBA00008711"/>
    </source>
</evidence>
<keyword evidence="13" id="KW-1185">Reference proteome</keyword>
<dbReference type="GO" id="GO:0005737">
    <property type="term" value="C:cytoplasm"/>
    <property type="evidence" value="ECO:0007669"/>
    <property type="project" value="UniProtKB-SubCell"/>
</dbReference>
<evidence type="ECO:0000256" key="1">
    <source>
        <dbReference type="ARBA" id="ARBA00001286"/>
    </source>
</evidence>
<dbReference type="PANTHER" id="PTHR10815">
    <property type="entry name" value="METHYLATED-DNA--PROTEIN-CYSTEINE METHYLTRANSFERASE"/>
    <property type="match status" value="1"/>
</dbReference>
<keyword evidence="6 9" id="KW-0227">DNA damage</keyword>
<dbReference type="InterPro" id="IPR014048">
    <property type="entry name" value="MethylDNA_cys_MeTrfase_DNA-bd"/>
</dbReference>
<dbReference type="Pfam" id="PF02870">
    <property type="entry name" value="Methyltransf_1N"/>
    <property type="match status" value="1"/>
</dbReference>
<dbReference type="GO" id="GO:0003908">
    <property type="term" value="F:methylated-DNA-[protein]-cysteine S-methyltransferase activity"/>
    <property type="evidence" value="ECO:0007669"/>
    <property type="project" value="UniProtKB-UniRule"/>
</dbReference>
<dbReference type="InterPro" id="IPR008332">
    <property type="entry name" value="MethylG_MeTrfase_N"/>
</dbReference>
<dbReference type="InterPro" id="IPR001497">
    <property type="entry name" value="MethylDNA_cys_MeTrfase_AS"/>
</dbReference>
<evidence type="ECO:0000256" key="8">
    <source>
        <dbReference type="ARBA" id="ARBA00049348"/>
    </source>
</evidence>
<accession>C0QIN9</accession>
<sequence>MVEMIYDIIDSPMGPILVAMDQRGVRHLSFEGGTHPLGIDPGWTRDPKKVKPVMDQLVAYFAGKLTQFEVDLAPLGTAFQQKVWAALCRIPYGRTASYLDVAVAVGNEKACRAVGGANGKNPIPIIIPCHRVIGKSGKLVGFSSGLDIKTRLLQLESRAYSNGE</sequence>
<keyword evidence="5 9" id="KW-0808">Transferase</keyword>
<comment type="subcellular location">
    <subcellularLocation>
        <location evidence="9">Cytoplasm</location>
    </subcellularLocation>
</comment>
<comment type="miscellaneous">
    <text evidence="9">This enzyme catalyzes only one turnover and therefore is not strictly catalytic. According to one definition, an enzyme is a biocatalyst that acts repeatedly and over many reaction cycles.</text>
</comment>
<evidence type="ECO:0000313" key="12">
    <source>
        <dbReference type="EMBL" id="ACN17983.1"/>
    </source>
</evidence>
<dbReference type="GO" id="GO:0032259">
    <property type="term" value="P:methylation"/>
    <property type="evidence" value="ECO:0007669"/>
    <property type="project" value="UniProtKB-KW"/>
</dbReference>
<dbReference type="NCBIfam" id="TIGR00589">
    <property type="entry name" value="ogt"/>
    <property type="match status" value="1"/>
</dbReference>
<dbReference type="RefSeq" id="WP_015906690.1">
    <property type="nucleotide sequence ID" value="NC_012108.1"/>
</dbReference>
<evidence type="ECO:0000256" key="7">
    <source>
        <dbReference type="ARBA" id="ARBA00023204"/>
    </source>
</evidence>
<dbReference type="KEGG" id="dat:HRM2_49350"/>
<dbReference type="Gene3D" id="1.10.10.10">
    <property type="entry name" value="Winged helix-like DNA-binding domain superfamily/Winged helix DNA-binding domain"/>
    <property type="match status" value="1"/>
</dbReference>
<reference evidence="12 13" key="1">
    <citation type="journal article" date="2009" name="Environ. Microbiol.">
        <title>Genome sequence of Desulfobacterium autotrophicum HRM2, a marine sulfate reducer oxidizing organic carbon completely to carbon dioxide.</title>
        <authorList>
            <person name="Strittmatter A.W."/>
            <person name="Liesegang H."/>
            <person name="Rabus R."/>
            <person name="Decker I."/>
            <person name="Amann J."/>
            <person name="Andres S."/>
            <person name="Henne A."/>
            <person name="Fricke W.F."/>
            <person name="Martinez-Arias R."/>
            <person name="Bartels D."/>
            <person name="Goesmann A."/>
            <person name="Krause L."/>
            <person name="Puehler A."/>
            <person name="Klenk H.P."/>
            <person name="Richter M."/>
            <person name="Schuler M."/>
            <person name="Gloeckner F.O."/>
            <person name="Meyerdierks A."/>
            <person name="Gottschalk G."/>
            <person name="Amann R."/>
        </authorList>
    </citation>
    <scope>NUCLEOTIDE SEQUENCE [LARGE SCALE GENOMIC DNA]</scope>
    <source>
        <strain evidence="13">ATCC 43914 / DSM 3382 / HRM2</strain>
    </source>
</reference>
<dbReference type="InterPro" id="IPR023546">
    <property type="entry name" value="MGMT"/>
</dbReference>
<gene>
    <name evidence="12" type="primary">ogt</name>
    <name evidence="12" type="ordered locus">HRM2_49350</name>
</gene>
<evidence type="ECO:0000256" key="5">
    <source>
        <dbReference type="ARBA" id="ARBA00022679"/>
    </source>
</evidence>
<comment type="catalytic activity">
    <reaction evidence="1 9">
        <text>a 4-O-methyl-thymidine in DNA + L-cysteinyl-[protein] = a thymidine in DNA + S-methyl-L-cysteinyl-[protein]</text>
        <dbReference type="Rhea" id="RHEA:53428"/>
        <dbReference type="Rhea" id="RHEA-COMP:10131"/>
        <dbReference type="Rhea" id="RHEA-COMP:10132"/>
        <dbReference type="Rhea" id="RHEA-COMP:13555"/>
        <dbReference type="Rhea" id="RHEA-COMP:13556"/>
        <dbReference type="ChEBI" id="CHEBI:29950"/>
        <dbReference type="ChEBI" id="CHEBI:82612"/>
        <dbReference type="ChEBI" id="CHEBI:137386"/>
        <dbReference type="ChEBI" id="CHEBI:137387"/>
        <dbReference type="EC" id="2.1.1.63"/>
    </reaction>
</comment>
<dbReference type="InterPro" id="IPR036217">
    <property type="entry name" value="MethylDNA_cys_MeTrfase_DNAb"/>
</dbReference>
<dbReference type="InterPro" id="IPR036388">
    <property type="entry name" value="WH-like_DNA-bd_sf"/>
</dbReference>
<dbReference type="CDD" id="cd06445">
    <property type="entry name" value="ATase"/>
    <property type="match status" value="1"/>
</dbReference>
<comment type="catalytic activity">
    <reaction evidence="8 9">
        <text>a 6-O-methyl-2'-deoxyguanosine in DNA + L-cysteinyl-[protein] = S-methyl-L-cysteinyl-[protein] + a 2'-deoxyguanosine in DNA</text>
        <dbReference type="Rhea" id="RHEA:24000"/>
        <dbReference type="Rhea" id="RHEA-COMP:10131"/>
        <dbReference type="Rhea" id="RHEA-COMP:10132"/>
        <dbReference type="Rhea" id="RHEA-COMP:11367"/>
        <dbReference type="Rhea" id="RHEA-COMP:11368"/>
        <dbReference type="ChEBI" id="CHEBI:29950"/>
        <dbReference type="ChEBI" id="CHEBI:82612"/>
        <dbReference type="ChEBI" id="CHEBI:85445"/>
        <dbReference type="ChEBI" id="CHEBI:85448"/>
        <dbReference type="EC" id="2.1.1.63"/>
    </reaction>
</comment>
<keyword evidence="3 9" id="KW-0963">Cytoplasm</keyword>
<dbReference type="FunFam" id="1.10.10.10:FF:000214">
    <property type="entry name" value="Methylated-DNA--protein-cysteine methyltransferase"/>
    <property type="match status" value="1"/>
</dbReference>
<evidence type="ECO:0000256" key="9">
    <source>
        <dbReference type="HAMAP-Rule" id="MF_00772"/>
    </source>
</evidence>
<dbReference type="SUPFAM" id="SSF53155">
    <property type="entry name" value="Methylated DNA-protein cysteine methyltransferase domain"/>
    <property type="match status" value="1"/>
</dbReference>
<dbReference type="PANTHER" id="PTHR10815:SF5">
    <property type="entry name" value="METHYLATED-DNA--PROTEIN-CYSTEINE METHYLTRANSFERASE"/>
    <property type="match status" value="1"/>
</dbReference>
<dbReference type="STRING" id="177437.HRM2_49350"/>
<feature type="domain" description="Methylguanine DNA methyltransferase ribonuclease-like" evidence="11">
    <location>
        <begin position="4"/>
        <end position="73"/>
    </location>
</feature>
<keyword evidence="4 9" id="KW-0489">Methyltransferase</keyword>
<dbReference type="HAMAP" id="MF_00772">
    <property type="entry name" value="OGT"/>
    <property type="match status" value="1"/>
</dbReference>
<keyword evidence="7 9" id="KW-0234">DNA repair</keyword>